<evidence type="ECO:0000256" key="6">
    <source>
        <dbReference type="ARBA" id="ARBA00023284"/>
    </source>
</evidence>
<dbReference type="PANTHER" id="PTHR13887:SF14">
    <property type="entry name" value="DISULFIDE BOND FORMATION PROTEIN D"/>
    <property type="match status" value="1"/>
</dbReference>
<feature type="transmembrane region" description="Helical" evidence="7">
    <location>
        <begin position="45"/>
        <end position="65"/>
    </location>
</feature>
<evidence type="ECO:0000256" key="2">
    <source>
        <dbReference type="ARBA" id="ARBA00007787"/>
    </source>
</evidence>
<dbReference type="Proteomes" id="UP000294299">
    <property type="component" value="Chromosome NFRAN"/>
</dbReference>
<keyword evidence="3" id="KW-0732">Signal</keyword>
<evidence type="ECO:0000313" key="9">
    <source>
        <dbReference type="EMBL" id="VFJ13949.1"/>
    </source>
</evidence>
<dbReference type="GO" id="GO:0016491">
    <property type="term" value="F:oxidoreductase activity"/>
    <property type="evidence" value="ECO:0007669"/>
    <property type="project" value="UniProtKB-KW"/>
</dbReference>
<accession>A0A484ICK7</accession>
<keyword evidence="7" id="KW-0812">Transmembrane</keyword>
<evidence type="ECO:0000256" key="3">
    <source>
        <dbReference type="ARBA" id="ARBA00022729"/>
    </source>
</evidence>
<keyword evidence="6" id="KW-0676">Redox-active center</keyword>
<organism evidence="9 10">
    <name type="scientific">Candidatus Nitrosocosmicus franklandianus</name>
    <dbReference type="NCBI Taxonomy" id="1798806"/>
    <lineage>
        <taxon>Archaea</taxon>
        <taxon>Nitrososphaerota</taxon>
        <taxon>Nitrososphaeria</taxon>
        <taxon>Nitrososphaerales</taxon>
        <taxon>Nitrososphaeraceae</taxon>
        <taxon>Candidatus Nitrosocosmicus</taxon>
    </lineage>
</organism>
<name>A0A484ICK7_9ARCH</name>
<keyword evidence="10" id="KW-1185">Reference proteome</keyword>
<gene>
    <name evidence="9" type="primary">bdbD</name>
    <name evidence="9" type="ORF">NFRAN_1627</name>
</gene>
<keyword evidence="5" id="KW-1015">Disulfide bond</keyword>
<evidence type="ECO:0000256" key="1">
    <source>
        <dbReference type="ARBA" id="ARBA00005791"/>
    </source>
</evidence>
<dbReference type="InterPro" id="IPR036249">
    <property type="entry name" value="Thioredoxin-like_sf"/>
</dbReference>
<dbReference type="OrthoDB" id="15256at2157"/>
<dbReference type="KEGG" id="nfn:NFRAN_1627"/>
<proteinExistence type="inferred from homology"/>
<keyword evidence="4" id="KW-0560">Oxidoreductase</keyword>
<reference evidence="9 10" key="1">
    <citation type="submission" date="2019-02" db="EMBL/GenBank/DDBJ databases">
        <authorList>
            <person name="Lehtovirta-Morley E L."/>
        </authorList>
    </citation>
    <scope>NUCLEOTIDE SEQUENCE [LARGE SCALE GENOMIC DNA]</scope>
    <source>
        <strain evidence="9">NFRAN1</strain>
    </source>
</reference>
<dbReference type="RefSeq" id="WP_134484058.1">
    <property type="nucleotide sequence ID" value="NZ_LR216287.1"/>
</dbReference>
<keyword evidence="7" id="KW-1133">Transmembrane helix</keyword>
<evidence type="ECO:0000313" key="10">
    <source>
        <dbReference type="Proteomes" id="UP000294299"/>
    </source>
</evidence>
<dbReference type="Gene3D" id="3.40.30.10">
    <property type="entry name" value="Glutaredoxin"/>
    <property type="match status" value="1"/>
</dbReference>
<dbReference type="PANTHER" id="PTHR13887">
    <property type="entry name" value="GLUTATHIONE S-TRANSFERASE KAPPA"/>
    <property type="match status" value="1"/>
</dbReference>
<feature type="domain" description="Thioredoxin-like fold" evidence="8">
    <location>
        <begin position="100"/>
        <end position="248"/>
    </location>
</feature>
<evidence type="ECO:0000256" key="5">
    <source>
        <dbReference type="ARBA" id="ARBA00023157"/>
    </source>
</evidence>
<evidence type="ECO:0000256" key="4">
    <source>
        <dbReference type="ARBA" id="ARBA00023002"/>
    </source>
</evidence>
<sequence>MSPKFTIINTTKSIFNNLTKDTQLNNFGRSIKIVFKGAPPYNESIFNFFSVSSSLVIVIFTLSLVSNFTFTDSNQYIVKNIAFAQTPDDNLTLSNLINQGSSYYGNLSSPLVIVDFSDFQCHLCKRYVDNTEQQINSSYVQSGKAVYVFKHLPNRGFDSKNTSLAAQCTNDQGKFWEFHRILYANQGSIDSGWANNENLKKFASQLPNLNITEFNSCFDTRKYETYIDRDISLANSLGFTETPSFIIMNSEGSIIEKIQGPKPFPIFKAVIDNLEKQNTVVN</sequence>
<keyword evidence="7" id="KW-0472">Membrane</keyword>
<dbReference type="InterPro" id="IPR012336">
    <property type="entry name" value="Thioredoxin-like_fold"/>
</dbReference>
<protein>
    <submittedName>
        <fullName evidence="9">Disulfide bond formation protein D</fullName>
    </submittedName>
</protein>
<dbReference type="GeneID" id="39420960"/>
<comment type="similarity">
    <text evidence="2">Belongs to the glutaredoxin family.</text>
</comment>
<dbReference type="SUPFAM" id="SSF52833">
    <property type="entry name" value="Thioredoxin-like"/>
    <property type="match status" value="1"/>
</dbReference>
<comment type="similarity">
    <text evidence="1">Belongs to the thioredoxin family. DsbA subfamily.</text>
</comment>
<dbReference type="EMBL" id="LR216287">
    <property type="protein sequence ID" value="VFJ13949.1"/>
    <property type="molecule type" value="Genomic_DNA"/>
</dbReference>
<evidence type="ECO:0000256" key="7">
    <source>
        <dbReference type="SAM" id="Phobius"/>
    </source>
</evidence>
<evidence type="ECO:0000259" key="8">
    <source>
        <dbReference type="Pfam" id="PF13462"/>
    </source>
</evidence>
<dbReference type="Pfam" id="PF13462">
    <property type="entry name" value="Thioredoxin_4"/>
    <property type="match status" value="1"/>
</dbReference>
<dbReference type="AlphaFoldDB" id="A0A484ICK7"/>